<evidence type="ECO:0000313" key="10">
    <source>
        <dbReference type="Proteomes" id="UP001172102"/>
    </source>
</evidence>
<evidence type="ECO:0000256" key="4">
    <source>
        <dbReference type="ARBA" id="ARBA00023125"/>
    </source>
</evidence>
<keyword evidence="2" id="KW-0479">Metal-binding</keyword>
<dbReference type="GO" id="GO:0006351">
    <property type="term" value="P:DNA-templated transcription"/>
    <property type="evidence" value="ECO:0007669"/>
    <property type="project" value="InterPro"/>
</dbReference>
<sequence length="863" mass="97526">MSPSQYSDSGLPPIQPLLPQYQPKPKVKWKRKRKPESEYDSEPKVIKRISRACDNCTGRRMKCQGFLPCGNCTKRGLTCSYAKPHVRGRIATPPPPPEGDPDARNYAPNFRIHGKDQRFRSWSLRACDRCRIEKEDCSGKLPCSGCFSMRVECSYKLYPAYLPCSSRPGGHHLAGGADPTTVSRQRAEGSASANDAFSDPEGPLILPAKESPKPLDPEIQKLQPALRYADERTPPLLFLHRAWKKMAEANARWTQGEAPQNSGDRIVMPLGDQPFDKTHPFRLPEQYRWAELLEQFLDGWTATFHILHRPSAKAWMEAVEKNYSTEAVLARGVGPVRTAIVLMALALGAFWRDRAHREKKKNKIDGWIWTLNFGDQIFDTALRLTDPEKSNPSLELVQARLLQDIYLFSTHRMTQGWLNFGNTLQMITALGLHRRLGRNRGLGLDVAENPNYVKIQLERRVFWSAYILDKQLSLMFGRPSHFSDDTTDQELPDAINDEDASPIGPFRASPSDSYVHAMVAHAKLNKLVERTVREVYSIRDVPDDYRLVAALRLGLKLDYWKEHRPSILAHHRLTALLPIFRRQATILKLAYCQAEMLIHRPFLMIQYPTTGERKADADSSIRKCIRAAKDALQLVTALYRDLDRIQYKAFWFAHYVGYCAATIIWLVPHVRERQMIFGGPEFRGNMQTDKEISDFAAKLLAGYFSDSSHPYSPCVRWAIVLKELVAEADVQLKRAPTPENQPPENEPQNTNNEDSIADGDANGQDESEEDDSPNGQLLEDAFRAHWEADIPVPTPPAPPVPPAPTPYKPPLAHLAPPGVLFVPPLRLWDTWKITDWLDLDSAAFGPISDFAPPPASPASPGER</sequence>
<keyword evidence="4" id="KW-0238">DNA-binding</keyword>
<dbReference type="GO" id="GO:0008270">
    <property type="term" value="F:zinc ion binding"/>
    <property type="evidence" value="ECO:0007669"/>
    <property type="project" value="InterPro"/>
</dbReference>
<dbReference type="InterPro" id="IPR036864">
    <property type="entry name" value="Zn2-C6_fun-type_DNA-bd_sf"/>
</dbReference>
<dbReference type="GO" id="GO:0045944">
    <property type="term" value="P:positive regulation of transcription by RNA polymerase II"/>
    <property type="evidence" value="ECO:0007669"/>
    <property type="project" value="TreeGrafter"/>
</dbReference>
<keyword evidence="5" id="KW-0804">Transcription</keyword>
<feature type="domain" description="Zn(2)-C6 fungal-type" evidence="8">
    <location>
        <begin position="52"/>
        <end position="81"/>
    </location>
</feature>
<evidence type="ECO:0000256" key="7">
    <source>
        <dbReference type="SAM" id="MobiDB-lite"/>
    </source>
</evidence>
<evidence type="ECO:0000256" key="1">
    <source>
        <dbReference type="ARBA" id="ARBA00004123"/>
    </source>
</evidence>
<evidence type="ECO:0000256" key="2">
    <source>
        <dbReference type="ARBA" id="ARBA00022723"/>
    </source>
</evidence>
<accession>A0AA39ZXS9</accession>
<feature type="region of interest" description="Disordered" evidence="7">
    <location>
        <begin position="1"/>
        <end position="42"/>
    </location>
</feature>
<dbReference type="SUPFAM" id="SSF57701">
    <property type="entry name" value="Zn2/Cys6 DNA-binding domain"/>
    <property type="match status" value="2"/>
</dbReference>
<dbReference type="PROSITE" id="PS50048">
    <property type="entry name" value="ZN2_CY6_FUNGAL_2"/>
    <property type="match status" value="2"/>
</dbReference>
<keyword evidence="3" id="KW-0805">Transcription regulation</keyword>
<dbReference type="SMART" id="SM00066">
    <property type="entry name" value="GAL4"/>
    <property type="match status" value="2"/>
</dbReference>
<comment type="subcellular location">
    <subcellularLocation>
        <location evidence="1">Nucleus</location>
    </subcellularLocation>
</comment>
<dbReference type="PANTHER" id="PTHR47540">
    <property type="entry name" value="THIAMINE REPRESSIBLE GENES REGULATORY PROTEIN THI5"/>
    <property type="match status" value="1"/>
</dbReference>
<evidence type="ECO:0000259" key="8">
    <source>
        <dbReference type="PROSITE" id="PS50048"/>
    </source>
</evidence>
<organism evidence="9 10">
    <name type="scientific">Lasiosphaeris hirsuta</name>
    <dbReference type="NCBI Taxonomy" id="260670"/>
    <lineage>
        <taxon>Eukaryota</taxon>
        <taxon>Fungi</taxon>
        <taxon>Dikarya</taxon>
        <taxon>Ascomycota</taxon>
        <taxon>Pezizomycotina</taxon>
        <taxon>Sordariomycetes</taxon>
        <taxon>Sordariomycetidae</taxon>
        <taxon>Sordariales</taxon>
        <taxon>Lasiosphaeriaceae</taxon>
        <taxon>Lasiosphaeris</taxon>
    </lineage>
</organism>
<protein>
    <submittedName>
        <fullName evidence="9">Fungal-specific transcription factor domain-containing protein</fullName>
    </submittedName>
</protein>
<dbReference type="Gene3D" id="4.10.240.10">
    <property type="entry name" value="Zn(2)-C6 fungal-type DNA-binding domain"/>
    <property type="match status" value="2"/>
</dbReference>
<dbReference type="EMBL" id="JAUKUA010000007">
    <property type="protein sequence ID" value="KAK0705617.1"/>
    <property type="molecule type" value="Genomic_DNA"/>
</dbReference>
<dbReference type="GO" id="GO:0000981">
    <property type="term" value="F:DNA-binding transcription factor activity, RNA polymerase II-specific"/>
    <property type="evidence" value="ECO:0007669"/>
    <property type="project" value="InterPro"/>
</dbReference>
<feature type="region of interest" description="Disordered" evidence="7">
    <location>
        <begin position="175"/>
        <end position="216"/>
    </location>
</feature>
<keyword evidence="6" id="KW-0539">Nucleus</keyword>
<dbReference type="SMART" id="SM00906">
    <property type="entry name" value="Fungal_trans"/>
    <property type="match status" value="1"/>
</dbReference>
<evidence type="ECO:0000313" key="9">
    <source>
        <dbReference type="EMBL" id="KAK0705617.1"/>
    </source>
</evidence>
<dbReference type="InterPro" id="IPR007219">
    <property type="entry name" value="XnlR_reg_dom"/>
</dbReference>
<keyword evidence="10" id="KW-1185">Reference proteome</keyword>
<dbReference type="Pfam" id="PF00172">
    <property type="entry name" value="Zn_clus"/>
    <property type="match status" value="2"/>
</dbReference>
<evidence type="ECO:0000256" key="5">
    <source>
        <dbReference type="ARBA" id="ARBA00023163"/>
    </source>
</evidence>
<evidence type="ECO:0000256" key="3">
    <source>
        <dbReference type="ARBA" id="ARBA00023015"/>
    </source>
</evidence>
<feature type="compositionally biased region" description="Acidic residues" evidence="7">
    <location>
        <begin position="763"/>
        <end position="772"/>
    </location>
</feature>
<dbReference type="PROSITE" id="PS00463">
    <property type="entry name" value="ZN2_CY6_FUNGAL_1"/>
    <property type="match status" value="2"/>
</dbReference>
<evidence type="ECO:0000256" key="6">
    <source>
        <dbReference type="ARBA" id="ARBA00023242"/>
    </source>
</evidence>
<proteinExistence type="predicted"/>
<dbReference type="Proteomes" id="UP001172102">
    <property type="component" value="Unassembled WGS sequence"/>
</dbReference>
<dbReference type="GO" id="GO:0043565">
    <property type="term" value="F:sequence-specific DNA binding"/>
    <property type="evidence" value="ECO:0007669"/>
    <property type="project" value="TreeGrafter"/>
</dbReference>
<dbReference type="Pfam" id="PF04082">
    <property type="entry name" value="Fungal_trans"/>
    <property type="match status" value="1"/>
</dbReference>
<feature type="region of interest" description="Disordered" evidence="7">
    <location>
        <begin position="734"/>
        <end position="775"/>
    </location>
</feature>
<dbReference type="InterPro" id="IPR051711">
    <property type="entry name" value="Stress_Response_Reg"/>
</dbReference>
<reference evidence="9" key="1">
    <citation type="submission" date="2023-06" db="EMBL/GenBank/DDBJ databases">
        <title>Genome-scale phylogeny and comparative genomics of the fungal order Sordariales.</title>
        <authorList>
            <consortium name="Lawrence Berkeley National Laboratory"/>
            <person name="Hensen N."/>
            <person name="Bonometti L."/>
            <person name="Westerberg I."/>
            <person name="Brannstrom I.O."/>
            <person name="Guillou S."/>
            <person name="Cros-Aarteil S."/>
            <person name="Calhoun S."/>
            <person name="Haridas S."/>
            <person name="Kuo A."/>
            <person name="Mondo S."/>
            <person name="Pangilinan J."/>
            <person name="Riley R."/>
            <person name="Labutti K."/>
            <person name="Andreopoulos B."/>
            <person name="Lipzen A."/>
            <person name="Chen C."/>
            <person name="Yanf M."/>
            <person name="Daum C."/>
            <person name="Ng V."/>
            <person name="Clum A."/>
            <person name="Steindorff A."/>
            <person name="Ohm R."/>
            <person name="Martin F."/>
            <person name="Silar P."/>
            <person name="Natvig D."/>
            <person name="Lalanne C."/>
            <person name="Gautier V."/>
            <person name="Ament-Velasquez S.L."/>
            <person name="Kruys A."/>
            <person name="Hutchinson M.I."/>
            <person name="Powell A.J."/>
            <person name="Barry K."/>
            <person name="Miller A.N."/>
            <person name="Grigoriev I.V."/>
            <person name="Debuchy R."/>
            <person name="Gladieux P."/>
            <person name="Thoren M.H."/>
            <person name="Johannesson H."/>
        </authorList>
    </citation>
    <scope>NUCLEOTIDE SEQUENCE</scope>
    <source>
        <strain evidence="9">SMH4607-1</strain>
    </source>
</reference>
<name>A0AA39ZXS9_9PEZI</name>
<dbReference type="InterPro" id="IPR001138">
    <property type="entry name" value="Zn2Cys6_DnaBD"/>
</dbReference>
<dbReference type="CDD" id="cd00067">
    <property type="entry name" value="GAL4"/>
    <property type="match status" value="2"/>
</dbReference>
<feature type="domain" description="Zn(2)-C6 fungal-type" evidence="8">
    <location>
        <begin position="126"/>
        <end position="155"/>
    </location>
</feature>
<dbReference type="CDD" id="cd12148">
    <property type="entry name" value="fungal_TF_MHR"/>
    <property type="match status" value="1"/>
</dbReference>
<feature type="compositionally biased region" description="Basic residues" evidence="7">
    <location>
        <begin position="25"/>
        <end position="34"/>
    </location>
</feature>
<dbReference type="AlphaFoldDB" id="A0AA39ZXS9"/>
<dbReference type="GO" id="GO:0005634">
    <property type="term" value="C:nucleus"/>
    <property type="evidence" value="ECO:0007669"/>
    <property type="project" value="UniProtKB-SubCell"/>
</dbReference>
<dbReference type="PANTHER" id="PTHR47540:SF2">
    <property type="entry name" value="ZN(II)2CYS6 TRANSCRIPTION FACTOR (EUROFUNG)"/>
    <property type="match status" value="1"/>
</dbReference>
<gene>
    <name evidence="9" type="ORF">B0H67DRAFT_498344</name>
</gene>
<comment type="caution">
    <text evidence="9">The sequence shown here is derived from an EMBL/GenBank/DDBJ whole genome shotgun (WGS) entry which is preliminary data.</text>
</comment>